<dbReference type="SMART" id="SM00267">
    <property type="entry name" value="GGDEF"/>
    <property type="match status" value="1"/>
</dbReference>
<dbReference type="NCBIfam" id="TIGR00254">
    <property type="entry name" value="GGDEF"/>
    <property type="match status" value="1"/>
</dbReference>
<sequence>MEPRKLITSLGVILTTITGIILFFTEFDKIKAFFFPAGIAISVPLYVFSLLGIGLLVFYSVYIFYFKEVTSHKKTKTELENVKALLLDSERMRLIDFVTGIANQEKFKIDIQNRPKELFHLILIDLDGFGEINKKQGFQKGDEVIRTIAQELFGRMRRDEEIYKRDYKLENNFMKRIYRKYTGGDEFIFLIKGPQYEAVGFLARIQKQLEELNAESPVFSNYKITFHGAIVPLYPSDTFEQAYDKLQRGFVQAAEESNGLRVYWDKTEEDTFVKYKSLYDNARRIFKIQ</sequence>
<dbReference type="EMBL" id="FOCL01000006">
    <property type="protein sequence ID" value="SEO23056.1"/>
    <property type="molecule type" value="Genomic_DNA"/>
</dbReference>
<dbReference type="InterPro" id="IPR043128">
    <property type="entry name" value="Rev_trsase/Diguanyl_cyclase"/>
</dbReference>
<keyword evidence="1" id="KW-1133">Transmembrane helix</keyword>
<dbReference type="AlphaFoldDB" id="A0A1H8N0L5"/>
<dbReference type="Gene3D" id="3.30.70.270">
    <property type="match status" value="1"/>
</dbReference>
<keyword evidence="4" id="KW-1185">Reference proteome</keyword>
<evidence type="ECO:0000259" key="2">
    <source>
        <dbReference type="PROSITE" id="PS50887"/>
    </source>
</evidence>
<evidence type="ECO:0000313" key="4">
    <source>
        <dbReference type="Proteomes" id="UP000198942"/>
    </source>
</evidence>
<dbReference type="InterPro" id="IPR029787">
    <property type="entry name" value="Nucleotide_cyclase"/>
</dbReference>
<keyword evidence="1" id="KW-0472">Membrane</keyword>
<dbReference type="PROSITE" id="PS50887">
    <property type="entry name" value="GGDEF"/>
    <property type="match status" value="1"/>
</dbReference>
<proteinExistence type="predicted"/>
<dbReference type="SUPFAM" id="SSF55073">
    <property type="entry name" value="Nucleotide cyclase"/>
    <property type="match status" value="1"/>
</dbReference>
<keyword evidence="1" id="KW-0812">Transmembrane</keyword>
<dbReference type="STRING" id="551995.SAMN05192574_106181"/>
<protein>
    <submittedName>
        <fullName evidence="3">Diguanylate cyclase (GGDEF) domain-containing protein</fullName>
    </submittedName>
</protein>
<dbReference type="InterPro" id="IPR000160">
    <property type="entry name" value="GGDEF_dom"/>
</dbReference>
<evidence type="ECO:0000256" key="1">
    <source>
        <dbReference type="SAM" id="Phobius"/>
    </source>
</evidence>
<dbReference type="Proteomes" id="UP000198942">
    <property type="component" value="Unassembled WGS sequence"/>
</dbReference>
<dbReference type="OrthoDB" id="1409500at2"/>
<accession>A0A1H8N0L5</accession>
<reference evidence="4" key="1">
    <citation type="submission" date="2016-10" db="EMBL/GenBank/DDBJ databases">
        <authorList>
            <person name="Varghese N."/>
            <person name="Submissions S."/>
        </authorList>
    </citation>
    <scope>NUCLEOTIDE SEQUENCE [LARGE SCALE GENOMIC DNA]</scope>
    <source>
        <strain evidence="4">Gh-48</strain>
    </source>
</reference>
<dbReference type="RefSeq" id="WP_091213135.1">
    <property type="nucleotide sequence ID" value="NZ_FOCL01000006.1"/>
</dbReference>
<feature type="domain" description="GGDEF" evidence="2">
    <location>
        <begin position="117"/>
        <end position="266"/>
    </location>
</feature>
<organism evidence="3 4">
    <name type="scientific">Mucilaginibacter gossypiicola</name>
    <dbReference type="NCBI Taxonomy" id="551995"/>
    <lineage>
        <taxon>Bacteria</taxon>
        <taxon>Pseudomonadati</taxon>
        <taxon>Bacteroidota</taxon>
        <taxon>Sphingobacteriia</taxon>
        <taxon>Sphingobacteriales</taxon>
        <taxon>Sphingobacteriaceae</taxon>
        <taxon>Mucilaginibacter</taxon>
    </lineage>
</organism>
<feature type="transmembrane region" description="Helical" evidence="1">
    <location>
        <begin position="45"/>
        <end position="66"/>
    </location>
</feature>
<gene>
    <name evidence="3" type="ORF">SAMN05192574_106181</name>
</gene>
<dbReference type="Pfam" id="PF00990">
    <property type="entry name" value="GGDEF"/>
    <property type="match status" value="1"/>
</dbReference>
<evidence type="ECO:0000313" key="3">
    <source>
        <dbReference type="EMBL" id="SEO23056.1"/>
    </source>
</evidence>
<name>A0A1H8N0L5_9SPHI</name>
<feature type="transmembrane region" description="Helical" evidence="1">
    <location>
        <begin position="7"/>
        <end position="25"/>
    </location>
</feature>